<dbReference type="AlphaFoldDB" id="A0A520XFQ7"/>
<dbReference type="EMBL" id="SHMQ01000005">
    <property type="protein sequence ID" value="RZV39915.1"/>
    <property type="molecule type" value="Genomic_DNA"/>
</dbReference>
<evidence type="ECO:0000313" key="2">
    <source>
        <dbReference type="EMBL" id="RZV39915.1"/>
    </source>
</evidence>
<evidence type="ECO:0000313" key="3">
    <source>
        <dbReference type="Proteomes" id="UP000322454"/>
    </source>
</evidence>
<evidence type="ECO:0008006" key="4">
    <source>
        <dbReference type="Google" id="ProtNLM"/>
    </source>
</evidence>
<proteinExistence type="predicted"/>
<dbReference type="Proteomes" id="UP000322454">
    <property type="component" value="Unassembled WGS sequence"/>
</dbReference>
<gene>
    <name evidence="2" type="ORF">EVJ48_03050</name>
</gene>
<feature type="transmembrane region" description="Helical" evidence="1">
    <location>
        <begin position="18"/>
        <end position="36"/>
    </location>
</feature>
<keyword evidence="1" id="KW-0812">Transmembrane</keyword>
<evidence type="ECO:0000256" key="1">
    <source>
        <dbReference type="SAM" id="Phobius"/>
    </source>
</evidence>
<comment type="caution">
    <text evidence="2">The sequence shown here is derived from an EMBL/GenBank/DDBJ whole genome shotgun (WGS) entry which is preliminary data.</text>
</comment>
<reference evidence="2 3" key="1">
    <citation type="submission" date="2019-01" db="EMBL/GenBank/DDBJ databases">
        <title>Insights into ecological role of a new deltaproteobacterial order Candidatus Sinidesulfobacterales (Sva0485) by metagenomics and metatranscriptomics.</title>
        <authorList>
            <person name="Tan S."/>
            <person name="Liu J."/>
            <person name="Fang Y."/>
            <person name="Hedlund B."/>
            <person name="Lian Z.-H."/>
            <person name="Huang L.-Y."/>
            <person name="Li J.-T."/>
            <person name="Huang L.-N."/>
            <person name="Li W.-J."/>
            <person name="Jiang H.-C."/>
            <person name="Dong H.-L."/>
            <person name="Shu W.-S."/>
        </authorList>
    </citation>
    <scope>NUCLEOTIDE SEQUENCE [LARGE SCALE GENOMIC DNA]</scope>
    <source>
        <strain evidence="2">AP4</strain>
    </source>
</reference>
<sequence>MVTSKFFDKFNKSVLKNWILSVVVIVLSSVIIAQTIEIGIMAKDKEFTVLPPVVNTAFTVQGNRYSKGYLIDMGNFISQTVLNVNPKNYENQINLFMQFVNPKDFDSIRLDLLKDYKTLSQLQISQVFYPLSINAGKNVLRVKGNLMRVIGAKSTSEEKTFIIKYKIVNGEFYVNSIGFTKKAF</sequence>
<dbReference type="InterPro" id="IPR007973">
    <property type="entry name" value="Pilus_assembly_TraE"/>
</dbReference>
<keyword evidence="1" id="KW-0472">Membrane</keyword>
<keyword evidence="1" id="KW-1133">Transmembrane helix</keyword>
<organism evidence="2 3">
    <name type="scientific">Candidatus Acidulodesulfobacterium acidiphilum</name>
    <dbReference type="NCBI Taxonomy" id="2597224"/>
    <lineage>
        <taxon>Bacteria</taxon>
        <taxon>Deltaproteobacteria</taxon>
        <taxon>Candidatus Acidulodesulfobacterales</taxon>
        <taxon>Candidatus Acidulodesulfobacterium</taxon>
    </lineage>
</organism>
<name>A0A520XFQ7_9DELT</name>
<accession>A0A520XFQ7</accession>
<dbReference type="Pfam" id="PF05309">
    <property type="entry name" value="TraE"/>
    <property type="match status" value="1"/>
</dbReference>
<protein>
    <recommendedName>
        <fullName evidence="4">Type IV conjugative transfer system protein TraE</fullName>
    </recommendedName>
</protein>